<dbReference type="AlphaFoldDB" id="F3ZSP9"/>
<sequence>MMDSQEKKDALKTQNTPENKIDMDSENNTEKTVFNTKQEIIDRLRLLLNDAENTNKSELDTLKQVFYKLHMQELADKQEKFVQDGGKVEDFKPTPDPLEIDLKNLIDQVKEIRRKIAVRSEELKEENLKKKTAIIEKIKSFVDSPEDANNSYKEFKELQNQWNDIRLIPQSKANELWRTYQLYVEQYYDMLKLNHEFREYDFKKNLELKTELCELAEKLDEEPDVISAFHQLQKFHQQWREIGPVAKELREDLWERFKEASTVINKKHQAYFDEIKAQEVENLKAKTEICETIEKIELDKLENFTDWNKKTDEVLALQEQWKTIGFTPRKMNTKIFERFRAACDLFFNTKAEFFQDVKEEMVDNLSQKEALCEQAEALKDSTDWKKTTADFIKLQKDWKKIGPVHKSKSNMVWKRFSAACDYFFEKRNQQNAEQRKAQTDNLALKKEVITKLEELTQDETKASEVNEEVHELIKQWNSIGHVPFKVKDSIYKQYRDLIDKHFQRANKGQAQQKISNFKTIVSSIQEGGNENALYREREKLMRKVERLKSDLATYENNLGFLTLSSKKGNSLIEEVTRKVERLRTELEVFNKKIEVIDQSIFRKDEK</sequence>
<name>F3ZSP9_9BACE</name>
<feature type="region of interest" description="Disordered" evidence="2">
    <location>
        <begin position="1"/>
        <end position="32"/>
    </location>
</feature>
<evidence type="ECO:0008006" key="5">
    <source>
        <dbReference type="Google" id="ProtNLM"/>
    </source>
</evidence>
<gene>
    <name evidence="3" type="ORF">Bcop_0706</name>
</gene>
<reference evidence="3 4" key="1">
    <citation type="journal article" date="2011" name="Stand. Genomic Sci.">
        <title>Non-contiguous finished genome sequence of Bacteroides coprosuis type strain (PC139).</title>
        <authorList>
            <person name="Land M."/>
            <person name="Held B."/>
            <person name="Gronow S."/>
            <person name="Abt B."/>
            <person name="Lucas S."/>
            <person name="Del Rio T.G."/>
            <person name="Nolan M."/>
            <person name="Tice H."/>
            <person name="Cheng J.F."/>
            <person name="Pitluck S."/>
            <person name="Liolios K."/>
            <person name="Pagani I."/>
            <person name="Ivanova N."/>
            <person name="Mavromatis K."/>
            <person name="Mikhailova N."/>
            <person name="Pati A."/>
            <person name="Tapia R."/>
            <person name="Han C."/>
            <person name="Goodwin L."/>
            <person name="Chen A."/>
            <person name="Palaniappan K."/>
            <person name="Hauser L."/>
            <person name="Brambilla E.M."/>
            <person name="Rohde M."/>
            <person name="Goker M."/>
            <person name="Detter J.C."/>
            <person name="Woyke T."/>
            <person name="Bristow J."/>
            <person name="Eisen J.A."/>
            <person name="Markowitz V."/>
            <person name="Hugenholtz P."/>
            <person name="Kyrpides N.C."/>
            <person name="Klenk H.P."/>
            <person name="Lapidus A."/>
        </authorList>
    </citation>
    <scope>NUCLEOTIDE SEQUENCE [LARGE SCALE GENOMIC DNA]</scope>
    <source>
        <strain evidence="3 4">DSM 18011</strain>
    </source>
</reference>
<evidence type="ECO:0000313" key="3">
    <source>
        <dbReference type="EMBL" id="EGJ70923.1"/>
    </source>
</evidence>
<dbReference type="EMBL" id="CM001167">
    <property type="protein sequence ID" value="EGJ70923.1"/>
    <property type="molecule type" value="Genomic_DNA"/>
</dbReference>
<proteinExistence type="predicted"/>
<dbReference type="Proteomes" id="UP000018439">
    <property type="component" value="Chromosome"/>
</dbReference>
<dbReference type="Pfam" id="PF03993">
    <property type="entry name" value="DUF349"/>
    <property type="match status" value="5"/>
</dbReference>
<dbReference type="STRING" id="679937.Bcop_0706"/>
<dbReference type="HOGENOM" id="CLU_019817_0_0_10"/>
<evidence type="ECO:0000313" key="4">
    <source>
        <dbReference type="Proteomes" id="UP000018439"/>
    </source>
</evidence>
<keyword evidence="4" id="KW-1185">Reference proteome</keyword>
<dbReference type="InterPro" id="IPR007139">
    <property type="entry name" value="DUF349"/>
</dbReference>
<keyword evidence="1" id="KW-0175">Coiled coil</keyword>
<protein>
    <recommendedName>
        <fullName evidence="5">DUF349 domain-containing protein</fullName>
    </recommendedName>
</protein>
<feature type="compositionally biased region" description="Basic and acidic residues" evidence="2">
    <location>
        <begin position="1"/>
        <end position="11"/>
    </location>
</feature>
<organism evidence="3 4">
    <name type="scientific">Bacteroides coprosuis DSM 18011</name>
    <dbReference type="NCBI Taxonomy" id="679937"/>
    <lineage>
        <taxon>Bacteria</taxon>
        <taxon>Pseudomonadati</taxon>
        <taxon>Bacteroidota</taxon>
        <taxon>Bacteroidia</taxon>
        <taxon>Bacteroidales</taxon>
        <taxon>Bacteroidaceae</taxon>
        <taxon>Bacteroides</taxon>
    </lineage>
</organism>
<feature type="coiled-coil region" evidence="1">
    <location>
        <begin position="530"/>
        <end position="599"/>
    </location>
</feature>
<evidence type="ECO:0000256" key="2">
    <source>
        <dbReference type="SAM" id="MobiDB-lite"/>
    </source>
</evidence>
<accession>F3ZSP9</accession>
<dbReference type="eggNOG" id="COG5107">
    <property type="taxonomic scope" value="Bacteria"/>
</dbReference>
<evidence type="ECO:0000256" key="1">
    <source>
        <dbReference type="SAM" id="Coils"/>
    </source>
</evidence>